<protein>
    <submittedName>
        <fullName evidence="2">Uncharacterized protein</fullName>
    </submittedName>
</protein>
<sequence>MAKVASTDEVKADIYVGAQIEINKQTVDLMPKIPINKTKDYGIEFELPRPLEIGELGKALESIAVQDLGMKPESLKFLHDPEPTGIKPFDNVIQKVINAELTIRALYYKQYPKETTAQYFKEHDDQKDKAGQSEYLFAASAKCPTPPEKSGDFFKFNGLFVVIAKGVEEKRVTNVIEASIKGIQAALPAGNNPALPAGKDSGSSDNTNEEKSEP</sequence>
<keyword evidence="3" id="KW-1185">Reference proteome</keyword>
<name>A0ABR8HAD3_NOSPU</name>
<dbReference type="EMBL" id="JACJTC010000010">
    <property type="protein sequence ID" value="MBD2612564.1"/>
    <property type="molecule type" value="Genomic_DNA"/>
</dbReference>
<evidence type="ECO:0000256" key="1">
    <source>
        <dbReference type="SAM" id="MobiDB-lite"/>
    </source>
</evidence>
<feature type="compositionally biased region" description="Low complexity" evidence="1">
    <location>
        <begin position="187"/>
        <end position="198"/>
    </location>
</feature>
<evidence type="ECO:0000313" key="3">
    <source>
        <dbReference type="Proteomes" id="UP000606396"/>
    </source>
</evidence>
<feature type="region of interest" description="Disordered" evidence="1">
    <location>
        <begin position="187"/>
        <end position="214"/>
    </location>
</feature>
<gene>
    <name evidence="2" type="ORF">H6G94_14970</name>
</gene>
<reference evidence="2 3" key="1">
    <citation type="journal article" date="2020" name="ISME J.">
        <title>Comparative genomics reveals insights into cyanobacterial evolution and habitat adaptation.</title>
        <authorList>
            <person name="Chen M.Y."/>
            <person name="Teng W.K."/>
            <person name="Zhao L."/>
            <person name="Hu C.X."/>
            <person name="Zhou Y.K."/>
            <person name="Han B.P."/>
            <person name="Song L.R."/>
            <person name="Shu W.S."/>
        </authorList>
    </citation>
    <scope>NUCLEOTIDE SEQUENCE [LARGE SCALE GENOMIC DNA]</scope>
    <source>
        <strain evidence="2 3">FACHB-252</strain>
    </source>
</reference>
<accession>A0ABR8HAD3</accession>
<organism evidence="2 3">
    <name type="scientific">Nostoc punctiforme FACHB-252</name>
    <dbReference type="NCBI Taxonomy" id="1357509"/>
    <lineage>
        <taxon>Bacteria</taxon>
        <taxon>Bacillati</taxon>
        <taxon>Cyanobacteriota</taxon>
        <taxon>Cyanophyceae</taxon>
        <taxon>Nostocales</taxon>
        <taxon>Nostocaceae</taxon>
        <taxon>Nostoc</taxon>
    </lineage>
</organism>
<proteinExistence type="predicted"/>
<evidence type="ECO:0000313" key="2">
    <source>
        <dbReference type="EMBL" id="MBD2612564.1"/>
    </source>
</evidence>
<dbReference type="Proteomes" id="UP000606396">
    <property type="component" value="Unassembled WGS sequence"/>
</dbReference>
<comment type="caution">
    <text evidence="2">The sequence shown here is derived from an EMBL/GenBank/DDBJ whole genome shotgun (WGS) entry which is preliminary data.</text>
</comment>
<dbReference type="RefSeq" id="WP_190950060.1">
    <property type="nucleotide sequence ID" value="NZ_JACJTC010000010.1"/>
</dbReference>